<accession>A0A0L0FHZ4</accession>
<evidence type="ECO:0000256" key="5">
    <source>
        <dbReference type="ARBA" id="ARBA00022833"/>
    </source>
</evidence>
<dbReference type="eggNOG" id="KOG1097">
    <property type="taxonomic scope" value="Eukaryota"/>
</dbReference>
<dbReference type="GO" id="GO:0046872">
    <property type="term" value="F:metal ion binding"/>
    <property type="evidence" value="ECO:0007669"/>
    <property type="project" value="UniProtKB-KW"/>
</dbReference>
<evidence type="ECO:0000256" key="6">
    <source>
        <dbReference type="ARBA" id="ARBA00023080"/>
    </source>
</evidence>
<evidence type="ECO:0000256" key="4">
    <source>
        <dbReference type="ARBA" id="ARBA00022801"/>
    </source>
</evidence>
<keyword evidence="6" id="KW-0546">Nucleotide metabolism</keyword>
<dbReference type="GO" id="GO:0006154">
    <property type="term" value="P:adenosine catabolic process"/>
    <property type="evidence" value="ECO:0007669"/>
    <property type="project" value="TreeGrafter"/>
</dbReference>
<evidence type="ECO:0000256" key="2">
    <source>
        <dbReference type="ARBA" id="ARBA00006676"/>
    </source>
</evidence>
<dbReference type="OrthoDB" id="272271at2759"/>
<dbReference type="SUPFAM" id="SSF51556">
    <property type="entry name" value="Metallo-dependent hydrolases"/>
    <property type="match status" value="1"/>
</dbReference>
<dbReference type="AlphaFoldDB" id="A0A0L0FHZ4"/>
<organism evidence="9 10">
    <name type="scientific">Sphaeroforma arctica JP610</name>
    <dbReference type="NCBI Taxonomy" id="667725"/>
    <lineage>
        <taxon>Eukaryota</taxon>
        <taxon>Ichthyosporea</taxon>
        <taxon>Ichthyophonida</taxon>
        <taxon>Sphaeroforma</taxon>
    </lineage>
</organism>
<dbReference type="PANTHER" id="PTHR11409:SF42">
    <property type="entry name" value="ADENOSINE DEAMINASE-LIKE PROTEIN"/>
    <property type="match status" value="1"/>
</dbReference>
<dbReference type="GeneID" id="25911617"/>
<dbReference type="Pfam" id="PF00962">
    <property type="entry name" value="A_deaminase"/>
    <property type="match status" value="1"/>
</dbReference>
<reference evidence="9 10" key="1">
    <citation type="submission" date="2011-02" db="EMBL/GenBank/DDBJ databases">
        <title>The Genome Sequence of Sphaeroforma arctica JP610.</title>
        <authorList>
            <consortium name="The Broad Institute Genome Sequencing Platform"/>
            <person name="Russ C."/>
            <person name="Cuomo C."/>
            <person name="Young S.K."/>
            <person name="Zeng Q."/>
            <person name="Gargeya S."/>
            <person name="Alvarado L."/>
            <person name="Berlin A."/>
            <person name="Chapman S.B."/>
            <person name="Chen Z."/>
            <person name="Freedman E."/>
            <person name="Gellesch M."/>
            <person name="Goldberg J."/>
            <person name="Griggs A."/>
            <person name="Gujja S."/>
            <person name="Heilman E."/>
            <person name="Heiman D."/>
            <person name="Howarth C."/>
            <person name="Mehta T."/>
            <person name="Neiman D."/>
            <person name="Pearson M."/>
            <person name="Roberts A."/>
            <person name="Saif S."/>
            <person name="Shea T."/>
            <person name="Shenoy N."/>
            <person name="Sisk P."/>
            <person name="Stolte C."/>
            <person name="Sykes S."/>
            <person name="White J."/>
            <person name="Yandava C."/>
            <person name="Burger G."/>
            <person name="Gray M.W."/>
            <person name="Holland P.W.H."/>
            <person name="King N."/>
            <person name="Lang F.B.F."/>
            <person name="Roger A.J."/>
            <person name="Ruiz-Trillo I."/>
            <person name="Haas B."/>
            <person name="Nusbaum C."/>
            <person name="Birren B."/>
        </authorList>
    </citation>
    <scope>NUCLEOTIDE SEQUENCE [LARGE SCALE GENOMIC DNA]</scope>
    <source>
        <strain evidence="9 10">JP610</strain>
    </source>
</reference>
<dbReference type="Proteomes" id="UP000054560">
    <property type="component" value="Unassembled WGS sequence"/>
</dbReference>
<protein>
    <recommendedName>
        <fullName evidence="8">Adenosine deaminase domain-containing protein</fullName>
    </recommendedName>
</protein>
<evidence type="ECO:0000256" key="1">
    <source>
        <dbReference type="ARBA" id="ARBA00001947"/>
    </source>
</evidence>
<dbReference type="GO" id="GO:0009117">
    <property type="term" value="P:nucleotide metabolic process"/>
    <property type="evidence" value="ECO:0007669"/>
    <property type="project" value="UniProtKB-KW"/>
</dbReference>
<dbReference type="InterPro" id="IPR032466">
    <property type="entry name" value="Metal_Hydrolase"/>
</dbReference>
<feature type="domain" description="Adenosine deaminase" evidence="8">
    <location>
        <begin position="11"/>
        <end position="329"/>
    </location>
</feature>
<dbReference type="GO" id="GO:0004000">
    <property type="term" value="F:adenosine deaminase activity"/>
    <property type="evidence" value="ECO:0007669"/>
    <property type="project" value="TreeGrafter"/>
</dbReference>
<proteinExistence type="inferred from homology"/>
<evidence type="ECO:0000313" key="10">
    <source>
        <dbReference type="Proteomes" id="UP000054560"/>
    </source>
</evidence>
<name>A0A0L0FHZ4_9EUKA</name>
<dbReference type="GO" id="GO:0046103">
    <property type="term" value="P:inosine biosynthetic process"/>
    <property type="evidence" value="ECO:0007669"/>
    <property type="project" value="TreeGrafter"/>
</dbReference>
<comment type="similarity">
    <text evidence="2">Belongs to the metallo-dependent hydrolases superfamily. Adenosine and AMP deaminases family.</text>
</comment>
<keyword evidence="3" id="KW-0479">Metal-binding</keyword>
<evidence type="ECO:0000256" key="3">
    <source>
        <dbReference type="ARBA" id="ARBA00022723"/>
    </source>
</evidence>
<evidence type="ECO:0000256" key="7">
    <source>
        <dbReference type="ARBA" id="ARBA00048787"/>
    </source>
</evidence>
<dbReference type="RefSeq" id="XP_014150287.1">
    <property type="nucleotide sequence ID" value="XM_014294812.1"/>
</dbReference>
<dbReference type="STRING" id="667725.A0A0L0FHZ4"/>
<comment type="catalytic activity">
    <reaction evidence="7">
        <text>N(6)-methyl-AMP + H2O + H(+) = IMP + methylamine</text>
        <dbReference type="Rhea" id="RHEA:16001"/>
        <dbReference type="ChEBI" id="CHEBI:15377"/>
        <dbReference type="ChEBI" id="CHEBI:15378"/>
        <dbReference type="ChEBI" id="CHEBI:58053"/>
        <dbReference type="ChEBI" id="CHEBI:59338"/>
        <dbReference type="ChEBI" id="CHEBI:144842"/>
    </reaction>
    <physiologicalReaction direction="left-to-right" evidence="7">
        <dbReference type="Rhea" id="RHEA:16002"/>
    </physiologicalReaction>
</comment>
<sequence length="345" mass="39035">MDIREFCRRLPKVELHAHLNGSIDNDTLYKLMDLYKAKHEELPLEASDKSIYAIKQGETRTLAQCFDVFRAIHALTGSEEAISIVAKDVVQGFANDGVRYLELRTTPKDTPTSAEYVRTVIDALKTAQDKHQGAIVVRLILSIDRRGSVEKALETVRIAAQNKPFVVGVDFSGDPTHKDARDFQSAWDLARQKDLKLAIHFAEIKNTEESLYIVNELKADRIGHGCFMQDGVEDAVLKAQIPLEICMSSNVMGQSVKDYDDHHFHDLYEKDYPCAISTDDMGVFSTTLSHEYAMAARKLDIPQPRIWDLSYRTIDFIFAEVEVKDQLREIWNSEKVLLANSAKTG</sequence>
<dbReference type="InterPro" id="IPR006330">
    <property type="entry name" value="Ado/ade_deaminase"/>
</dbReference>
<keyword evidence="10" id="KW-1185">Reference proteome</keyword>
<dbReference type="InterPro" id="IPR001365">
    <property type="entry name" value="A_deaminase_dom"/>
</dbReference>
<dbReference type="Gene3D" id="3.20.20.140">
    <property type="entry name" value="Metal-dependent hydrolases"/>
    <property type="match status" value="1"/>
</dbReference>
<evidence type="ECO:0000313" key="9">
    <source>
        <dbReference type="EMBL" id="KNC76385.1"/>
    </source>
</evidence>
<gene>
    <name evidence="9" type="ORF">SARC_11113</name>
</gene>
<dbReference type="PANTHER" id="PTHR11409">
    <property type="entry name" value="ADENOSINE DEAMINASE"/>
    <property type="match status" value="1"/>
</dbReference>
<keyword evidence="5" id="KW-0862">Zinc</keyword>
<keyword evidence="4" id="KW-0378">Hydrolase</keyword>
<dbReference type="CDD" id="cd00443">
    <property type="entry name" value="ADA_AMPD"/>
    <property type="match status" value="1"/>
</dbReference>
<comment type="cofactor">
    <cofactor evidence="1">
        <name>Zn(2+)</name>
        <dbReference type="ChEBI" id="CHEBI:29105"/>
    </cofactor>
</comment>
<dbReference type="EMBL" id="KQ243129">
    <property type="protein sequence ID" value="KNC76385.1"/>
    <property type="molecule type" value="Genomic_DNA"/>
</dbReference>
<evidence type="ECO:0000259" key="8">
    <source>
        <dbReference type="Pfam" id="PF00962"/>
    </source>
</evidence>